<dbReference type="AlphaFoldDB" id="A0A8T1VJK6"/>
<keyword evidence="7" id="KW-1185">Reference proteome</keyword>
<dbReference type="EMBL" id="JAGDFM010000300">
    <property type="protein sequence ID" value="KAG7380303.1"/>
    <property type="molecule type" value="Genomic_DNA"/>
</dbReference>
<evidence type="ECO:0000256" key="2">
    <source>
        <dbReference type="ARBA" id="ARBA00010400"/>
    </source>
</evidence>
<accession>A0A8T1VJK6</accession>
<keyword evidence="4 5" id="KW-0732">Signal</keyword>
<evidence type="ECO:0000256" key="1">
    <source>
        <dbReference type="ARBA" id="ARBA00004613"/>
    </source>
</evidence>
<comment type="similarity">
    <text evidence="2 5">Belongs to the RxLR effector family.</text>
</comment>
<organism evidence="6 7">
    <name type="scientific">Phytophthora pseudosyringae</name>
    <dbReference type="NCBI Taxonomy" id="221518"/>
    <lineage>
        <taxon>Eukaryota</taxon>
        <taxon>Sar</taxon>
        <taxon>Stramenopiles</taxon>
        <taxon>Oomycota</taxon>
        <taxon>Peronosporomycetes</taxon>
        <taxon>Peronosporales</taxon>
        <taxon>Peronosporaceae</taxon>
        <taxon>Phytophthora</taxon>
    </lineage>
</organism>
<comment type="subcellular location">
    <subcellularLocation>
        <location evidence="1 5">Secreted</location>
    </subcellularLocation>
</comment>
<gene>
    <name evidence="6" type="ORF">PHYPSEUDO_007553</name>
</gene>
<dbReference type="InterPro" id="IPR031825">
    <property type="entry name" value="RXLR"/>
</dbReference>
<evidence type="ECO:0000256" key="3">
    <source>
        <dbReference type="ARBA" id="ARBA00022525"/>
    </source>
</evidence>
<evidence type="ECO:0000256" key="4">
    <source>
        <dbReference type="ARBA" id="ARBA00022729"/>
    </source>
</evidence>
<feature type="signal peptide" evidence="5">
    <location>
        <begin position="1"/>
        <end position="23"/>
    </location>
</feature>
<reference evidence="6" key="1">
    <citation type="submission" date="2021-02" db="EMBL/GenBank/DDBJ databases">
        <authorList>
            <person name="Palmer J.M."/>
        </authorList>
    </citation>
    <scope>NUCLEOTIDE SEQUENCE</scope>
    <source>
        <strain evidence="6">SCRP734</strain>
    </source>
</reference>
<keyword evidence="3 5" id="KW-0964">Secreted</keyword>
<feature type="chain" id="PRO_5044953295" description="RxLR effector protein" evidence="5">
    <location>
        <begin position="24"/>
        <end position="106"/>
    </location>
</feature>
<evidence type="ECO:0000313" key="6">
    <source>
        <dbReference type="EMBL" id="KAG7380303.1"/>
    </source>
</evidence>
<comment type="domain">
    <text evidence="5">The RxLR-dEER motif acts to carry the protein into the host cell cytoplasm through binding to cell surface phosphatidylinositol-3-phosphate.</text>
</comment>
<name>A0A8T1VJK6_9STRA</name>
<protein>
    <recommendedName>
        <fullName evidence="5">RxLR effector protein</fullName>
    </recommendedName>
</protein>
<evidence type="ECO:0000256" key="5">
    <source>
        <dbReference type="RuleBase" id="RU367124"/>
    </source>
</evidence>
<comment type="caution">
    <text evidence="6">The sequence shown here is derived from an EMBL/GenBank/DDBJ whole genome shotgun (WGS) entry which is preliminary data.</text>
</comment>
<dbReference type="OrthoDB" id="122024at2759"/>
<comment type="function">
    <text evidence="5">Effector that suppresses plant defense responses during pathogen infection.</text>
</comment>
<sequence>MRVCYVFLVATVALFASDAGVSAATTDATEAATTSRFLRSHKTAANVGNDEEERGLDIIKQLAEIMKSLEGKNWMDALHTLQFVHLSQKQRDAILQLHLERLAKNA</sequence>
<dbReference type="Pfam" id="PF16810">
    <property type="entry name" value="RXLR"/>
    <property type="match status" value="1"/>
</dbReference>
<evidence type="ECO:0000313" key="7">
    <source>
        <dbReference type="Proteomes" id="UP000694044"/>
    </source>
</evidence>
<proteinExistence type="inferred from homology"/>
<dbReference type="Proteomes" id="UP000694044">
    <property type="component" value="Unassembled WGS sequence"/>
</dbReference>